<dbReference type="PATRIC" id="fig|1408281.3.peg.1315"/>
<reference evidence="11 12" key="1">
    <citation type="submission" date="2014-09" db="EMBL/GenBank/DDBJ databases">
        <title>Complete genome sequence of Endomicrobium proavitum.</title>
        <authorList>
            <person name="Zheng H."/>
        </authorList>
    </citation>
    <scope>NUCLEOTIDE SEQUENCE [LARGE SCALE GENOMIC DNA]</scope>
    <source>
        <strain evidence="11 12">Rsa215</strain>
    </source>
</reference>
<keyword evidence="12" id="KW-1185">Reference proteome</keyword>
<evidence type="ECO:0000259" key="10">
    <source>
        <dbReference type="Pfam" id="PF00155"/>
    </source>
</evidence>
<gene>
    <name evidence="9 11" type="primary">hisC</name>
    <name evidence="11" type="ORF">Epro_1271</name>
</gene>
<dbReference type="GO" id="GO:0000105">
    <property type="term" value="P:L-histidine biosynthetic process"/>
    <property type="evidence" value="ECO:0007669"/>
    <property type="project" value="UniProtKB-UniRule"/>
</dbReference>
<dbReference type="InterPro" id="IPR004839">
    <property type="entry name" value="Aminotransferase_I/II_large"/>
</dbReference>
<evidence type="ECO:0000256" key="4">
    <source>
        <dbReference type="ARBA" id="ARBA00011738"/>
    </source>
</evidence>
<dbReference type="HAMAP" id="MF_01023">
    <property type="entry name" value="HisC_aminotrans_2"/>
    <property type="match status" value="1"/>
</dbReference>
<dbReference type="RefSeq" id="WP_052571387.1">
    <property type="nucleotide sequence ID" value="NZ_CP009498.1"/>
</dbReference>
<comment type="cofactor">
    <cofactor evidence="1 9">
        <name>pyridoxal 5'-phosphate</name>
        <dbReference type="ChEBI" id="CHEBI:597326"/>
    </cofactor>
</comment>
<dbReference type="GO" id="GO:0030170">
    <property type="term" value="F:pyridoxal phosphate binding"/>
    <property type="evidence" value="ECO:0007669"/>
    <property type="project" value="InterPro"/>
</dbReference>
<dbReference type="Gene3D" id="3.40.640.10">
    <property type="entry name" value="Type I PLP-dependent aspartate aminotransferase-like (Major domain)"/>
    <property type="match status" value="1"/>
</dbReference>
<dbReference type="KEGG" id="epo:Epro_1271"/>
<dbReference type="PANTHER" id="PTHR43643:SF3">
    <property type="entry name" value="HISTIDINOL-PHOSPHATE AMINOTRANSFERASE"/>
    <property type="match status" value="1"/>
</dbReference>
<comment type="subunit">
    <text evidence="4 9">Homodimer.</text>
</comment>
<evidence type="ECO:0000313" key="12">
    <source>
        <dbReference type="Proteomes" id="UP000035337"/>
    </source>
</evidence>
<accession>A0A0G3WL85</accession>
<evidence type="ECO:0000256" key="8">
    <source>
        <dbReference type="ARBA" id="ARBA00047481"/>
    </source>
</evidence>
<dbReference type="Pfam" id="PF00155">
    <property type="entry name" value="Aminotran_1_2"/>
    <property type="match status" value="1"/>
</dbReference>
<dbReference type="InterPro" id="IPR015422">
    <property type="entry name" value="PyrdxlP-dep_Trfase_small"/>
</dbReference>
<evidence type="ECO:0000256" key="2">
    <source>
        <dbReference type="ARBA" id="ARBA00005011"/>
    </source>
</evidence>
<evidence type="ECO:0000256" key="1">
    <source>
        <dbReference type="ARBA" id="ARBA00001933"/>
    </source>
</evidence>
<evidence type="ECO:0000256" key="3">
    <source>
        <dbReference type="ARBA" id="ARBA00007970"/>
    </source>
</evidence>
<comment type="similarity">
    <text evidence="3 9">Belongs to the class-II pyridoxal-phosphate-dependent aminotransferase family. Histidinol-phosphate aminotransferase subfamily.</text>
</comment>
<feature type="domain" description="Aminotransferase class I/classII large" evidence="10">
    <location>
        <begin position="34"/>
        <end position="361"/>
    </location>
</feature>
<dbReference type="NCBIfam" id="TIGR01141">
    <property type="entry name" value="hisC"/>
    <property type="match status" value="1"/>
</dbReference>
<dbReference type="UniPathway" id="UPA00031">
    <property type="reaction ID" value="UER00012"/>
</dbReference>
<evidence type="ECO:0000256" key="6">
    <source>
        <dbReference type="ARBA" id="ARBA00022679"/>
    </source>
</evidence>
<dbReference type="EMBL" id="CP009498">
    <property type="protein sequence ID" value="AKL98650.1"/>
    <property type="molecule type" value="Genomic_DNA"/>
</dbReference>
<keyword evidence="7 9" id="KW-0663">Pyridoxal phosphate</keyword>
<dbReference type="InterPro" id="IPR050106">
    <property type="entry name" value="HistidinolP_aminotransfase"/>
</dbReference>
<evidence type="ECO:0000256" key="5">
    <source>
        <dbReference type="ARBA" id="ARBA00022576"/>
    </source>
</evidence>
<sequence length="373" mass="41661">MDIKKIIRKSCIGFEPYVAGKPVETLKRELGIKNIVKLASNENPLGPSPKAIKAIKDNLNKIFFYPDSNSYELKKALSERYRLPVGNIFTGAGGDEIIELVAKLFFNSSDEIVISKHAFIRYAMAVQLMGSKAVIVPMKDGYSHDLKAMFKAVTPKTKAVFITNPNNPTGTYNTKAELSAFLKALPKNSNGVKPLVILDEAYFEYAKLKKDYPDGLEFLKDNPNLIVFRTFSKVYALAGLRVGYGFANEVVVDFIERTRPPFNVNLLAQAAAVASIKDGAQVKKGQTLAKKEKEYLYKEFKKLGVKYLDSAANFILFNSSPLKGKELFAKMLGEGVITRAMDEYELSSWVRVTVGLHKENELFVKKLKKIMGK</sequence>
<dbReference type="CDD" id="cd00609">
    <property type="entry name" value="AAT_like"/>
    <property type="match status" value="1"/>
</dbReference>
<evidence type="ECO:0000313" key="11">
    <source>
        <dbReference type="EMBL" id="AKL98650.1"/>
    </source>
</evidence>
<feature type="modified residue" description="N6-(pyridoxal phosphate)lysine" evidence="9">
    <location>
        <position position="233"/>
    </location>
</feature>
<dbReference type="AlphaFoldDB" id="A0A0G3WL85"/>
<dbReference type="SUPFAM" id="SSF53383">
    <property type="entry name" value="PLP-dependent transferases"/>
    <property type="match status" value="1"/>
</dbReference>
<dbReference type="Gene3D" id="3.90.1150.10">
    <property type="entry name" value="Aspartate Aminotransferase, domain 1"/>
    <property type="match status" value="1"/>
</dbReference>
<dbReference type="GO" id="GO:0004400">
    <property type="term" value="F:histidinol-phosphate transaminase activity"/>
    <property type="evidence" value="ECO:0007669"/>
    <property type="project" value="UniProtKB-UniRule"/>
</dbReference>
<organism evidence="11 12">
    <name type="scientific">Endomicrobium proavitum</name>
    <dbReference type="NCBI Taxonomy" id="1408281"/>
    <lineage>
        <taxon>Bacteria</taxon>
        <taxon>Pseudomonadati</taxon>
        <taxon>Elusimicrobiota</taxon>
        <taxon>Endomicrobiia</taxon>
        <taxon>Endomicrobiales</taxon>
        <taxon>Endomicrobiaceae</taxon>
        <taxon>Endomicrobium</taxon>
    </lineage>
</organism>
<dbReference type="InterPro" id="IPR015424">
    <property type="entry name" value="PyrdxlP-dep_Trfase"/>
</dbReference>
<protein>
    <recommendedName>
        <fullName evidence="9">Histidinol-phosphate aminotransferase</fullName>
        <ecNumber evidence="9">2.6.1.9</ecNumber>
    </recommendedName>
    <alternativeName>
        <fullName evidence="9">Imidazole acetol-phosphate transaminase</fullName>
    </alternativeName>
</protein>
<evidence type="ECO:0000256" key="7">
    <source>
        <dbReference type="ARBA" id="ARBA00022898"/>
    </source>
</evidence>
<keyword evidence="9" id="KW-0028">Amino-acid biosynthesis</keyword>
<keyword evidence="9" id="KW-0368">Histidine biosynthesis</keyword>
<evidence type="ECO:0000256" key="9">
    <source>
        <dbReference type="HAMAP-Rule" id="MF_01023"/>
    </source>
</evidence>
<proteinExistence type="inferred from homology"/>
<dbReference type="InterPro" id="IPR005861">
    <property type="entry name" value="HisP_aminotrans"/>
</dbReference>
<comment type="pathway">
    <text evidence="2 9">Amino-acid biosynthesis; L-histidine biosynthesis; L-histidine from 5-phospho-alpha-D-ribose 1-diphosphate: step 7/9.</text>
</comment>
<dbReference type="PANTHER" id="PTHR43643">
    <property type="entry name" value="HISTIDINOL-PHOSPHATE AMINOTRANSFERASE 2"/>
    <property type="match status" value="1"/>
</dbReference>
<dbReference type="STRING" id="1408281.Epro_1271"/>
<keyword evidence="6 9" id="KW-0808">Transferase</keyword>
<comment type="catalytic activity">
    <reaction evidence="8 9">
        <text>L-histidinol phosphate + 2-oxoglutarate = 3-(imidazol-4-yl)-2-oxopropyl phosphate + L-glutamate</text>
        <dbReference type="Rhea" id="RHEA:23744"/>
        <dbReference type="ChEBI" id="CHEBI:16810"/>
        <dbReference type="ChEBI" id="CHEBI:29985"/>
        <dbReference type="ChEBI" id="CHEBI:57766"/>
        <dbReference type="ChEBI" id="CHEBI:57980"/>
        <dbReference type="EC" id="2.6.1.9"/>
    </reaction>
</comment>
<dbReference type="InterPro" id="IPR015421">
    <property type="entry name" value="PyrdxlP-dep_Trfase_major"/>
</dbReference>
<dbReference type="OrthoDB" id="9813612at2"/>
<name>A0A0G3WL85_9BACT</name>
<keyword evidence="5 9" id="KW-0032">Aminotransferase</keyword>
<dbReference type="Proteomes" id="UP000035337">
    <property type="component" value="Chromosome"/>
</dbReference>
<dbReference type="EC" id="2.6.1.9" evidence="9"/>